<keyword evidence="2" id="KW-0503">Monooxygenase</keyword>
<feature type="domain" description="ABM" evidence="1">
    <location>
        <begin position="2"/>
        <end position="90"/>
    </location>
</feature>
<name>A0ABT5YK26_9PROT</name>
<dbReference type="GO" id="GO:0004497">
    <property type="term" value="F:monooxygenase activity"/>
    <property type="evidence" value="ECO:0007669"/>
    <property type="project" value="UniProtKB-KW"/>
</dbReference>
<dbReference type="InterPro" id="IPR011008">
    <property type="entry name" value="Dimeric_a/b-barrel"/>
</dbReference>
<reference evidence="2 3" key="1">
    <citation type="submission" date="2023-03" db="EMBL/GenBank/DDBJ databases">
        <title>Fodinicurvata sp. CAU 1616 isolated from sea sendiment.</title>
        <authorList>
            <person name="Kim W."/>
        </authorList>
    </citation>
    <scope>NUCLEOTIDE SEQUENCE [LARGE SCALE GENOMIC DNA]</scope>
    <source>
        <strain evidence="2 3">CAU 1616</strain>
    </source>
</reference>
<sequence length="115" mass="13028">MILVIFEVEPKGEATDDYFTLAAGLREELQKIDGFISIERFQSVTNPEKFLSLSTWRDEAAIEDWYCHSGHSAAQQAGRARIFKDYRIRVARVFRDYDMAKGRAGAMTDATASAE</sequence>
<dbReference type="PANTHER" id="PTHR37811">
    <property type="entry name" value="BLL5343 PROTEIN"/>
    <property type="match status" value="1"/>
</dbReference>
<evidence type="ECO:0000313" key="2">
    <source>
        <dbReference type="EMBL" id="MDF2095249.1"/>
    </source>
</evidence>
<dbReference type="InterPro" id="IPR052936">
    <property type="entry name" value="Jasmonate_Hydroxylase-like"/>
</dbReference>
<gene>
    <name evidence="2" type="ORF">P2G67_04590</name>
</gene>
<evidence type="ECO:0000313" key="3">
    <source>
        <dbReference type="Proteomes" id="UP001215503"/>
    </source>
</evidence>
<dbReference type="PROSITE" id="PS51725">
    <property type="entry name" value="ABM"/>
    <property type="match status" value="1"/>
</dbReference>
<dbReference type="EMBL" id="JARHUD010000002">
    <property type="protein sequence ID" value="MDF2095249.1"/>
    <property type="molecule type" value="Genomic_DNA"/>
</dbReference>
<dbReference type="PANTHER" id="PTHR37811:SF2">
    <property type="entry name" value="ABM DOMAIN-CONTAINING PROTEIN"/>
    <property type="match status" value="1"/>
</dbReference>
<dbReference type="Proteomes" id="UP001215503">
    <property type="component" value="Unassembled WGS sequence"/>
</dbReference>
<organism evidence="2 3">
    <name type="scientific">Aquibaculum arenosum</name>
    <dbReference type="NCBI Taxonomy" id="3032591"/>
    <lineage>
        <taxon>Bacteria</taxon>
        <taxon>Pseudomonadati</taxon>
        <taxon>Pseudomonadota</taxon>
        <taxon>Alphaproteobacteria</taxon>
        <taxon>Rhodospirillales</taxon>
        <taxon>Rhodovibrionaceae</taxon>
        <taxon>Aquibaculum</taxon>
    </lineage>
</organism>
<accession>A0ABT5YK26</accession>
<dbReference type="Pfam" id="PF03992">
    <property type="entry name" value="ABM"/>
    <property type="match status" value="1"/>
</dbReference>
<evidence type="ECO:0000259" key="1">
    <source>
        <dbReference type="PROSITE" id="PS51725"/>
    </source>
</evidence>
<dbReference type="RefSeq" id="WP_275820489.1">
    <property type="nucleotide sequence ID" value="NZ_JARHUD010000002.1"/>
</dbReference>
<protein>
    <submittedName>
        <fullName evidence="2">Antibiotic biosynthesis monooxygenase</fullName>
    </submittedName>
</protein>
<keyword evidence="3" id="KW-1185">Reference proteome</keyword>
<dbReference type="SUPFAM" id="SSF54909">
    <property type="entry name" value="Dimeric alpha+beta barrel"/>
    <property type="match status" value="1"/>
</dbReference>
<comment type="caution">
    <text evidence="2">The sequence shown here is derived from an EMBL/GenBank/DDBJ whole genome shotgun (WGS) entry which is preliminary data.</text>
</comment>
<dbReference type="Gene3D" id="3.30.70.100">
    <property type="match status" value="1"/>
</dbReference>
<proteinExistence type="predicted"/>
<dbReference type="InterPro" id="IPR007138">
    <property type="entry name" value="ABM_dom"/>
</dbReference>
<keyword evidence="2" id="KW-0560">Oxidoreductase</keyword>